<gene>
    <name evidence="1" type="ORF">KOF27_12140</name>
    <name evidence="2" type="ORF">KOF27_19460</name>
</gene>
<organism evidence="2 3">
    <name type="scientific">Providencia rettgeri</name>
    <dbReference type="NCBI Taxonomy" id="587"/>
    <lineage>
        <taxon>Bacteria</taxon>
        <taxon>Pseudomonadati</taxon>
        <taxon>Pseudomonadota</taxon>
        <taxon>Gammaproteobacteria</taxon>
        <taxon>Enterobacterales</taxon>
        <taxon>Morganellaceae</taxon>
        <taxon>Providencia</taxon>
    </lineage>
</organism>
<accession>A0AAJ4NHQ4</accession>
<dbReference type="EMBL" id="CP076405">
    <property type="protein sequence ID" value="QWQ19386.1"/>
    <property type="molecule type" value="Genomic_DNA"/>
</dbReference>
<dbReference type="RefSeq" id="WP_102140503.1">
    <property type="nucleotide sequence ID" value="NZ_CP076405.1"/>
</dbReference>
<name>A0AAJ4NHQ4_PRORE</name>
<evidence type="ECO:0000313" key="1">
    <source>
        <dbReference type="EMBL" id="QWQ19386.1"/>
    </source>
</evidence>
<evidence type="ECO:0000313" key="3">
    <source>
        <dbReference type="Proteomes" id="UP000682358"/>
    </source>
</evidence>
<dbReference type="AlphaFoldDB" id="A0AAJ4NHQ4"/>
<evidence type="ECO:0000313" key="2">
    <source>
        <dbReference type="EMBL" id="QWQ20704.1"/>
    </source>
</evidence>
<dbReference type="Proteomes" id="UP000682358">
    <property type="component" value="Chromosome"/>
</dbReference>
<proteinExistence type="predicted"/>
<sequence>MLTYQDIKQASSNLTIEAAKRTATLRKLAHALVTAYTDSLKLINPYFTDDEGRKKPYVDTYVEQYGKLTPCTIGMLSLDQDYAINFFIRTAVNDEPAYVNYVDIQVSIKIEQSDVFIYLMENSTPIITPIEPISGQFIEATTAIKQGIISLINSQIPR</sequence>
<protein>
    <submittedName>
        <fullName evidence="2">Uncharacterized protein</fullName>
    </submittedName>
</protein>
<dbReference type="EMBL" id="CP076405">
    <property type="protein sequence ID" value="QWQ20704.1"/>
    <property type="molecule type" value="Genomic_DNA"/>
</dbReference>
<reference evidence="2" key="1">
    <citation type="submission" date="2021-06" db="EMBL/GenBank/DDBJ databases">
        <title>Emergence of genetically related NDM-1-producing Providencia rettgeri strains in Argentina.</title>
        <authorList>
            <person name="Pasteran F."/>
            <person name="Meo A."/>
            <person name="Gomez S."/>
            <person name="Derdoy L."/>
            <person name="Albronoz E."/>
            <person name="Faccone D."/>
            <person name="Guerriero L."/>
            <person name="Archuby D."/>
            <person name="Tarzia A."/>
            <person name="Lopez M."/>
            <person name="Corso A."/>
        </authorList>
    </citation>
    <scope>NUCLEOTIDE SEQUENCE</scope>
    <source>
        <strain evidence="2">PreM15628</strain>
    </source>
</reference>